<comment type="caution">
    <text evidence="1">The sequence shown here is derived from an EMBL/GenBank/DDBJ whole genome shotgun (WGS) entry which is preliminary data.</text>
</comment>
<dbReference type="Gene3D" id="2.30.30.850">
    <property type="match status" value="1"/>
</dbReference>
<reference evidence="1 2" key="1">
    <citation type="journal article" date="2018" name="MBio">
        <title>Comparative Genomics Reveals the Core Gene Toolbox for the Fungus-Insect Symbiosis.</title>
        <authorList>
            <person name="Wang Y."/>
            <person name="Stata M."/>
            <person name="Wang W."/>
            <person name="Stajich J.E."/>
            <person name="White M.M."/>
            <person name="Moncalvo J.M."/>
        </authorList>
    </citation>
    <scope>NUCLEOTIDE SEQUENCE [LARGE SCALE GENOMIC DNA]</scope>
    <source>
        <strain evidence="1 2">SWE-8-4</strain>
    </source>
</reference>
<dbReference type="AlphaFoldDB" id="A0A2T9YVI2"/>
<dbReference type="EMBL" id="MBFR01000035">
    <property type="protein sequence ID" value="PVU96352.1"/>
    <property type="molecule type" value="Genomic_DNA"/>
</dbReference>
<organism evidence="1 2">
    <name type="scientific">Smittium simulii</name>
    <dbReference type="NCBI Taxonomy" id="133385"/>
    <lineage>
        <taxon>Eukaryota</taxon>
        <taxon>Fungi</taxon>
        <taxon>Fungi incertae sedis</taxon>
        <taxon>Zoopagomycota</taxon>
        <taxon>Kickxellomycotina</taxon>
        <taxon>Harpellomycetes</taxon>
        <taxon>Harpellales</taxon>
        <taxon>Legeriomycetaceae</taxon>
        <taxon>Smittium</taxon>
    </lineage>
</organism>
<evidence type="ECO:0000313" key="1">
    <source>
        <dbReference type="EMBL" id="PVU96352.1"/>
    </source>
</evidence>
<dbReference type="STRING" id="133385.A0A2T9YVI2"/>
<dbReference type="Proteomes" id="UP000245383">
    <property type="component" value="Unassembled WGS sequence"/>
</dbReference>
<gene>
    <name evidence="1" type="ORF">BB561_001250</name>
</gene>
<evidence type="ECO:0008006" key="3">
    <source>
        <dbReference type="Google" id="ProtNLM"/>
    </source>
</evidence>
<dbReference type="OrthoDB" id="413122at2759"/>
<keyword evidence="2" id="KW-1185">Reference proteome</keyword>
<proteinExistence type="predicted"/>
<accession>A0A2T9YVI2</accession>
<sequence length="136" mass="16166">MITNLDLISGHNLIVEYRKEQLDALENDRAKSKLSLEKRSLSDKKRIDDRLTFRKLNKGDMVLMRNEARKKFEPKWFGPYCVLNDYDNSAYDLVDNCGVKHKHRIHGNRPKLAKVQDQNNKTWKYPKSVMRTRINF</sequence>
<evidence type="ECO:0000313" key="2">
    <source>
        <dbReference type="Proteomes" id="UP000245383"/>
    </source>
</evidence>
<name>A0A2T9YVI2_9FUNG</name>
<protein>
    <recommendedName>
        <fullName evidence="3">Integrase zinc-binding domain-containing protein</fullName>
    </recommendedName>
</protein>